<accession>A0A3R7SU56</accession>
<protein>
    <recommendedName>
        <fullName evidence="3">Apple domain-containing protein</fullName>
    </recommendedName>
</protein>
<sequence length="109" mass="12336">MDLTVRSLANKAVFLLVASPFLSLVGAVPGVYFTSDLLSNKWIPDPMKTIMIVDREDCETQCVRHPLCTGYAVSTFERKCRLYQIERGLAPVKNNGYKLYIKMKCESAR</sequence>
<evidence type="ECO:0000313" key="2">
    <source>
        <dbReference type="Proteomes" id="UP000283509"/>
    </source>
</evidence>
<name>A0A3R7SU56_PENVA</name>
<reference evidence="1 2" key="1">
    <citation type="submission" date="2018-04" db="EMBL/GenBank/DDBJ databases">
        <authorList>
            <person name="Zhang X."/>
            <person name="Yuan J."/>
            <person name="Li F."/>
            <person name="Xiang J."/>
        </authorList>
    </citation>
    <scope>NUCLEOTIDE SEQUENCE [LARGE SCALE GENOMIC DNA]</scope>
    <source>
        <tissue evidence="1">Muscle</tissue>
    </source>
</reference>
<dbReference type="EMBL" id="QCYY01001799">
    <property type="protein sequence ID" value="ROT75219.1"/>
    <property type="molecule type" value="Genomic_DNA"/>
</dbReference>
<evidence type="ECO:0008006" key="3">
    <source>
        <dbReference type="Google" id="ProtNLM"/>
    </source>
</evidence>
<evidence type="ECO:0000313" key="1">
    <source>
        <dbReference type="EMBL" id="ROT75219.1"/>
    </source>
</evidence>
<comment type="caution">
    <text evidence="1">The sequence shown here is derived from an EMBL/GenBank/DDBJ whole genome shotgun (WGS) entry which is preliminary data.</text>
</comment>
<reference evidence="1 2" key="2">
    <citation type="submission" date="2019-01" db="EMBL/GenBank/DDBJ databases">
        <title>The decoding of complex shrimp genome reveals the adaptation for benthos swimmer, frequently molting mechanism and breeding impact on genome.</title>
        <authorList>
            <person name="Sun Y."/>
            <person name="Gao Y."/>
            <person name="Yu Y."/>
        </authorList>
    </citation>
    <scope>NUCLEOTIDE SEQUENCE [LARGE SCALE GENOMIC DNA]</scope>
    <source>
        <tissue evidence="1">Muscle</tissue>
    </source>
</reference>
<proteinExistence type="predicted"/>
<gene>
    <name evidence="1" type="ORF">C7M84_006246</name>
</gene>
<keyword evidence="2" id="KW-1185">Reference proteome</keyword>
<dbReference type="OrthoDB" id="6329116at2759"/>
<dbReference type="Proteomes" id="UP000283509">
    <property type="component" value="Unassembled WGS sequence"/>
</dbReference>
<organism evidence="1 2">
    <name type="scientific">Penaeus vannamei</name>
    <name type="common">Whiteleg shrimp</name>
    <name type="synonym">Litopenaeus vannamei</name>
    <dbReference type="NCBI Taxonomy" id="6689"/>
    <lineage>
        <taxon>Eukaryota</taxon>
        <taxon>Metazoa</taxon>
        <taxon>Ecdysozoa</taxon>
        <taxon>Arthropoda</taxon>
        <taxon>Crustacea</taxon>
        <taxon>Multicrustacea</taxon>
        <taxon>Malacostraca</taxon>
        <taxon>Eumalacostraca</taxon>
        <taxon>Eucarida</taxon>
        <taxon>Decapoda</taxon>
        <taxon>Dendrobranchiata</taxon>
        <taxon>Penaeoidea</taxon>
        <taxon>Penaeidae</taxon>
        <taxon>Penaeus</taxon>
    </lineage>
</organism>
<dbReference type="AlphaFoldDB" id="A0A3R7SU56"/>